<dbReference type="InterPro" id="IPR001752">
    <property type="entry name" value="Kinesin_motor_dom"/>
</dbReference>
<keyword evidence="1 4" id="KW-0547">Nucleotide-binding</keyword>
<gene>
    <name evidence="8" type="ORF">FCC1311_072192</name>
</gene>
<evidence type="ECO:0000256" key="4">
    <source>
        <dbReference type="PROSITE-ProRule" id="PRU00283"/>
    </source>
</evidence>
<dbReference type="InterPro" id="IPR036770">
    <property type="entry name" value="Ankyrin_rpt-contain_sf"/>
</dbReference>
<evidence type="ECO:0000256" key="6">
    <source>
        <dbReference type="SAM" id="MobiDB-lite"/>
    </source>
</evidence>
<keyword evidence="9" id="KW-1185">Reference proteome</keyword>
<dbReference type="SUPFAM" id="SSF48403">
    <property type="entry name" value="Ankyrin repeat"/>
    <property type="match status" value="1"/>
</dbReference>
<evidence type="ECO:0000256" key="3">
    <source>
        <dbReference type="PROSITE-ProRule" id="PRU00023"/>
    </source>
</evidence>
<accession>A0A2R5GMN7</accession>
<evidence type="ECO:0000313" key="9">
    <source>
        <dbReference type="Proteomes" id="UP000241890"/>
    </source>
</evidence>
<dbReference type="PANTHER" id="PTHR47972">
    <property type="entry name" value="KINESIN-LIKE PROTEIN KLP-3"/>
    <property type="match status" value="1"/>
</dbReference>
<dbReference type="InterPro" id="IPR019821">
    <property type="entry name" value="Kinesin_motor_CS"/>
</dbReference>
<feature type="compositionally biased region" description="Basic and acidic residues" evidence="6">
    <location>
        <begin position="1476"/>
        <end position="1487"/>
    </location>
</feature>
<dbReference type="PROSITE" id="PS50297">
    <property type="entry name" value="ANK_REP_REGION"/>
    <property type="match status" value="2"/>
</dbReference>
<feature type="repeat" description="ANK" evidence="3">
    <location>
        <begin position="446"/>
        <end position="478"/>
    </location>
</feature>
<dbReference type="PROSITE" id="PS50088">
    <property type="entry name" value="ANK_REPEAT"/>
    <property type="match status" value="2"/>
</dbReference>
<organism evidence="8 9">
    <name type="scientific">Hondaea fermentalgiana</name>
    <dbReference type="NCBI Taxonomy" id="2315210"/>
    <lineage>
        <taxon>Eukaryota</taxon>
        <taxon>Sar</taxon>
        <taxon>Stramenopiles</taxon>
        <taxon>Bigyra</taxon>
        <taxon>Labyrinthulomycetes</taxon>
        <taxon>Thraustochytrida</taxon>
        <taxon>Thraustochytriidae</taxon>
        <taxon>Hondaea</taxon>
    </lineage>
</organism>
<feature type="coiled-coil region" evidence="5">
    <location>
        <begin position="619"/>
        <end position="715"/>
    </location>
</feature>
<dbReference type="PROSITE" id="PS50067">
    <property type="entry name" value="KINESIN_MOTOR_2"/>
    <property type="match status" value="1"/>
</dbReference>
<dbReference type="InParanoid" id="A0A2R5GMN7"/>
<feature type="region of interest" description="Disordered" evidence="6">
    <location>
        <begin position="1763"/>
        <end position="1821"/>
    </location>
</feature>
<dbReference type="GO" id="GO:0005524">
    <property type="term" value="F:ATP binding"/>
    <property type="evidence" value="ECO:0007669"/>
    <property type="project" value="UniProtKB-UniRule"/>
</dbReference>
<keyword evidence="2 4" id="KW-0067">ATP-binding</keyword>
<dbReference type="InterPro" id="IPR002110">
    <property type="entry name" value="Ankyrin_rpt"/>
</dbReference>
<dbReference type="InterPro" id="IPR027417">
    <property type="entry name" value="P-loop_NTPase"/>
</dbReference>
<name>A0A2R5GMN7_9STRA</name>
<dbReference type="GO" id="GO:0003777">
    <property type="term" value="F:microtubule motor activity"/>
    <property type="evidence" value="ECO:0007669"/>
    <property type="project" value="InterPro"/>
</dbReference>
<feature type="region of interest" description="Disordered" evidence="6">
    <location>
        <begin position="813"/>
        <end position="838"/>
    </location>
</feature>
<dbReference type="Proteomes" id="UP000241890">
    <property type="component" value="Unassembled WGS sequence"/>
</dbReference>
<dbReference type="SUPFAM" id="SSF52540">
    <property type="entry name" value="P-loop containing nucleoside triphosphate hydrolases"/>
    <property type="match status" value="1"/>
</dbReference>
<feature type="compositionally biased region" description="Polar residues" evidence="6">
    <location>
        <begin position="218"/>
        <end position="239"/>
    </location>
</feature>
<keyword evidence="3" id="KW-0040">ANK repeat</keyword>
<feature type="region of interest" description="Disordered" evidence="6">
    <location>
        <begin position="1152"/>
        <end position="1176"/>
    </location>
</feature>
<evidence type="ECO:0000256" key="5">
    <source>
        <dbReference type="SAM" id="Coils"/>
    </source>
</evidence>
<sequence>MGASASVSASSVAERVDRSYTEIRQEVEKGNDVQELARITCEESVEPLEEGLHELAARKDHATLQRIIDEIVYIAQQAGFESEAHASVLNVAAGVCLCSADETLRNRSNDLLVDCFNYVSTEQFPRQYAYLLMLYYAFRMDQGDNYEAGWARDTLWGLLETNQQRNDDKHFSLKKLRYRLQNLAVVHRQQEASRGAELFHMLEQDLLGAESPEDDSASLAQSMSTPAMHSAEPLSTRSATMRTASFASLENTPKSVASTPQHGGTRAVTFSFDDTAAAGSGDQGMWDDASSTGTWHRSDSGWSEGNRSQESDSPEMLELQRVLFDMALSCFDSMDEDTLVDATRETLDSCSHAQLIDTLTRCNDQGDTLLLAACRVQNAAVAKILLDSARRVRKTLDLTPQLLGARNAIGLTPLHVAVHSNHASYDVAEVLLSYGGAAICFATDRAGCTPLHYAAATGEPRIVANLLVHGASPLHKDRQGYLAVDYCDPSNTEVFNMLYSAAKDSNTSENDESEPTQVRAAEDELLNSENAWERRVDAASKRVYFYNRTSGEVSFGENPDATSNGGSLSDEALLDMFTNLAWRCGLQGMMRKRKSQATQFAITQARAKLCLIEKGEAAQESLRRVIDLKDRSLEELQRELEGATQDKVMTQERLEQLLSDLAEERAKRQAENIIVYTEEMVNSLAERLEEGQDQRENLTLQLASADADLETLRTREEEEGGLTDDERARKAKLEKIRPSIAAKLKQNASQMSHLAQELSRASASKTLAETTITRIRDLLIKEEELRAQALAKAAQLEEQNRLMRKANAALAEEKQAMESKLAEERRHLQEAEAQRQQQHELLASAENQLSDLQSALSAEQRERNAAKAELDRIRKEMQDLSAERRHDAETLQQQEAAALKRLQDSENEAENLKTRLDDAQKAKDDALARLEALQQKLEEERQYRAKAKKALDGMSKRLNNANQELSLLNKHLENEQKQRERAANELASVQAEMDRLRASHAMNMNQSEEQAKRAAEQSAALAKREQQLASDLAAYESDIAKLNRELMMANFKSSEAAEELEKYKRNLEEERKKRVQAKLQLGSVNAKLEHLQDERKQEEQKWRQELSETQQARAHLDSERQRLERELDRERAEREAREKAIEEAREAALAQEAELRQEAERAAAASKATAEAKDAAEQEMEVLRARLEQARLESEARDAELRELREKDAEKLQQEKEHLLKRLRQEQNWRQEAIDQLADTNEKLNEERRLRKQQLDDEVNTLQEKLRAEAEEKARHQEELDRVMHDMQSLRAQRDQEADQTAEEAAKAEELAQKEAELQAKMREMEEHMARLERERGQLYNEFVEEQALRKQYFNEIEDLKGRIRVFCRVRPMSDSEKERKCVSTIKVLDDMHVRLQHVEEKAPNGLPRRKKPDIEFAFDACFGPEKTQHEVFADVKRLVQVAIDGYNVCVFAYGQTGSGKTFTLMGSAANMKNPSPRDAEEKKSAGEDAGNEVPTAALDVGAGVATRSIHELFRLMDRDSARFRFEVSMYVIELYKEDMVDLLHEFSEEELKNSIEPPKPPPLSVHLDPQGIVDVENITKLPVSSAQETMQGLHKAFQKRKVTATKMNSQSSRSHLVCSLLIKSTAVASGVVTNGKLTLVDLAGSERASKTGATGDTLKEAQAINKSLLALGDVIQALTTNAKHVPYRNHPLTQLMSDSIGGNAKTLMFVNVSPADYNLTETKESLRWAARAKQVTNNSSKNTETAQVRALKEQLERLKRAQGTLSPLPEDAPASATSKNTSRKPSARGPMESLRDLQPPPTSHAATRQRLRRQAPPPRK</sequence>
<reference evidence="8 9" key="1">
    <citation type="submission" date="2017-12" db="EMBL/GenBank/DDBJ databases">
        <title>Sequencing, de novo assembly and annotation of complete genome of a new Thraustochytrid species, strain FCC1311.</title>
        <authorList>
            <person name="Sedici K."/>
            <person name="Godart F."/>
            <person name="Aiese Cigliano R."/>
            <person name="Sanseverino W."/>
            <person name="Barakat M."/>
            <person name="Ortet P."/>
            <person name="Marechal E."/>
            <person name="Cagnac O."/>
            <person name="Amato A."/>
        </authorList>
    </citation>
    <scope>NUCLEOTIDE SEQUENCE [LARGE SCALE GENOMIC DNA]</scope>
</reference>
<feature type="compositionally biased region" description="Polar residues" evidence="6">
    <location>
        <begin position="289"/>
        <end position="308"/>
    </location>
</feature>
<dbReference type="SMART" id="SM00129">
    <property type="entry name" value="KISc"/>
    <property type="match status" value="1"/>
</dbReference>
<proteinExistence type="inferred from homology"/>
<feature type="domain" description="Kinesin motor" evidence="7">
    <location>
        <begin position="1363"/>
        <end position="1736"/>
    </location>
</feature>
<feature type="region of interest" description="Disordered" evidence="6">
    <location>
        <begin position="279"/>
        <end position="314"/>
    </location>
</feature>
<feature type="compositionally biased region" description="Basic and acidic residues" evidence="6">
    <location>
        <begin position="1089"/>
        <end position="1106"/>
    </location>
</feature>
<evidence type="ECO:0000313" key="8">
    <source>
        <dbReference type="EMBL" id="GBG30998.1"/>
    </source>
</evidence>
<dbReference type="Gene3D" id="3.40.850.10">
    <property type="entry name" value="Kinesin motor domain"/>
    <property type="match status" value="1"/>
</dbReference>
<dbReference type="InterPro" id="IPR027640">
    <property type="entry name" value="Kinesin-like_fam"/>
</dbReference>
<comment type="similarity">
    <text evidence="4">Belongs to the TRAFAC class myosin-kinesin ATPase superfamily. Kinesin family.</text>
</comment>
<feature type="region of interest" description="Disordered" evidence="6">
    <location>
        <begin position="1089"/>
        <end position="1127"/>
    </location>
</feature>
<dbReference type="Gene3D" id="1.25.40.20">
    <property type="entry name" value="Ankyrin repeat-containing domain"/>
    <property type="match status" value="1"/>
</dbReference>
<evidence type="ECO:0000256" key="2">
    <source>
        <dbReference type="ARBA" id="ARBA00022840"/>
    </source>
</evidence>
<feature type="region of interest" description="Disordered" evidence="6">
    <location>
        <begin position="210"/>
        <end position="239"/>
    </location>
</feature>
<feature type="repeat" description="ANK" evidence="3">
    <location>
        <begin position="409"/>
        <end position="435"/>
    </location>
</feature>
<dbReference type="GO" id="GO:0007018">
    <property type="term" value="P:microtubule-based movement"/>
    <property type="evidence" value="ECO:0007669"/>
    <property type="project" value="InterPro"/>
</dbReference>
<keyword evidence="5" id="KW-0175">Coiled coil</keyword>
<dbReference type="PANTHER" id="PTHR47972:SF16">
    <property type="entry name" value="KINESIN-LIKE PROTEIN"/>
    <property type="match status" value="1"/>
</dbReference>
<dbReference type="Pfam" id="PF12796">
    <property type="entry name" value="Ank_2"/>
    <property type="match status" value="1"/>
</dbReference>
<dbReference type="EMBL" id="BEYU01000087">
    <property type="protein sequence ID" value="GBG30998.1"/>
    <property type="molecule type" value="Genomic_DNA"/>
</dbReference>
<comment type="caution">
    <text evidence="8">The sequence shown here is derived from an EMBL/GenBank/DDBJ whole genome shotgun (WGS) entry which is preliminary data.</text>
</comment>
<dbReference type="PROSITE" id="PS00411">
    <property type="entry name" value="KINESIN_MOTOR_1"/>
    <property type="match status" value="1"/>
</dbReference>
<dbReference type="PRINTS" id="PR00380">
    <property type="entry name" value="KINESINHEAVY"/>
</dbReference>
<feature type="binding site" evidence="4">
    <location>
        <begin position="1455"/>
        <end position="1462"/>
    </location>
    <ligand>
        <name>ATP</name>
        <dbReference type="ChEBI" id="CHEBI:30616"/>
    </ligand>
</feature>
<dbReference type="GO" id="GO:0008017">
    <property type="term" value="F:microtubule binding"/>
    <property type="evidence" value="ECO:0007669"/>
    <property type="project" value="InterPro"/>
</dbReference>
<feature type="compositionally biased region" description="Basic and acidic residues" evidence="6">
    <location>
        <begin position="1114"/>
        <end position="1127"/>
    </location>
</feature>
<feature type="region of interest" description="Disordered" evidence="6">
    <location>
        <begin position="1470"/>
        <end position="1495"/>
    </location>
</feature>
<protein>
    <submittedName>
        <fullName evidence="8">Kinesin-like protein KIN-14E</fullName>
    </submittedName>
</protein>
<evidence type="ECO:0000256" key="1">
    <source>
        <dbReference type="ARBA" id="ARBA00022741"/>
    </source>
</evidence>
<keyword evidence="4" id="KW-0505">Motor protein</keyword>
<dbReference type="OrthoDB" id="3176171at2759"/>
<evidence type="ECO:0000259" key="7">
    <source>
        <dbReference type="PROSITE" id="PS50067"/>
    </source>
</evidence>
<dbReference type="SMART" id="SM00248">
    <property type="entry name" value="ANK"/>
    <property type="match status" value="3"/>
</dbReference>
<feature type="compositionally biased region" description="Basic and acidic residues" evidence="6">
    <location>
        <begin position="813"/>
        <end position="833"/>
    </location>
</feature>
<dbReference type="Pfam" id="PF00225">
    <property type="entry name" value="Kinesin"/>
    <property type="match status" value="1"/>
</dbReference>
<feature type="compositionally biased region" description="Basic residues" evidence="6">
    <location>
        <begin position="1808"/>
        <end position="1821"/>
    </location>
</feature>
<dbReference type="InterPro" id="IPR036961">
    <property type="entry name" value="Kinesin_motor_dom_sf"/>
</dbReference>